<feature type="region of interest" description="Disordered" evidence="1">
    <location>
        <begin position="250"/>
        <end position="285"/>
    </location>
</feature>
<keyword evidence="3" id="KW-0808">Transferase</keyword>
<feature type="compositionally biased region" description="Polar residues" evidence="1">
    <location>
        <begin position="269"/>
        <end position="281"/>
    </location>
</feature>
<dbReference type="AlphaFoldDB" id="A0A6G0ZRZ8"/>
<evidence type="ECO:0000313" key="3">
    <source>
        <dbReference type="EMBL" id="KAF0774015.1"/>
    </source>
</evidence>
<feature type="compositionally biased region" description="Low complexity" evidence="1">
    <location>
        <begin position="250"/>
        <end position="268"/>
    </location>
</feature>
<protein>
    <submittedName>
        <fullName evidence="3">Putative serine/threonine-protein kinase nek3</fullName>
    </submittedName>
</protein>
<feature type="transmembrane region" description="Helical" evidence="2">
    <location>
        <begin position="718"/>
        <end position="742"/>
    </location>
</feature>
<feature type="compositionally biased region" description="Basic residues" evidence="1">
    <location>
        <begin position="117"/>
        <end position="132"/>
    </location>
</feature>
<comment type="caution">
    <text evidence="3">The sequence shown here is derived from an EMBL/GenBank/DDBJ whole genome shotgun (WGS) entry which is preliminary data.</text>
</comment>
<dbReference type="GO" id="GO:0016301">
    <property type="term" value="F:kinase activity"/>
    <property type="evidence" value="ECO:0007669"/>
    <property type="project" value="UniProtKB-KW"/>
</dbReference>
<accession>A0A6G0ZRZ8</accession>
<name>A0A6G0ZRZ8_APHCR</name>
<evidence type="ECO:0000313" key="4">
    <source>
        <dbReference type="Proteomes" id="UP000478052"/>
    </source>
</evidence>
<organism evidence="3 4">
    <name type="scientific">Aphis craccivora</name>
    <name type="common">Cowpea aphid</name>
    <dbReference type="NCBI Taxonomy" id="307492"/>
    <lineage>
        <taxon>Eukaryota</taxon>
        <taxon>Metazoa</taxon>
        <taxon>Ecdysozoa</taxon>
        <taxon>Arthropoda</taxon>
        <taxon>Hexapoda</taxon>
        <taxon>Insecta</taxon>
        <taxon>Pterygota</taxon>
        <taxon>Neoptera</taxon>
        <taxon>Paraneoptera</taxon>
        <taxon>Hemiptera</taxon>
        <taxon>Sternorrhyncha</taxon>
        <taxon>Aphidomorpha</taxon>
        <taxon>Aphidoidea</taxon>
        <taxon>Aphididae</taxon>
        <taxon>Aphidini</taxon>
        <taxon>Aphis</taxon>
        <taxon>Aphis</taxon>
    </lineage>
</organism>
<keyword evidence="2" id="KW-1133">Transmembrane helix</keyword>
<feature type="region of interest" description="Disordered" evidence="1">
    <location>
        <begin position="96"/>
        <end position="135"/>
    </location>
</feature>
<evidence type="ECO:0000256" key="1">
    <source>
        <dbReference type="SAM" id="MobiDB-lite"/>
    </source>
</evidence>
<feature type="region of interest" description="Disordered" evidence="1">
    <location>
        <begin position="60"/>
        <end position="80"/>
    </location>
</feature>
<dbReference type="EMBL" id="VUJU01000014">
    <property type="protein sequence ID" value="KAF0774015.1"/>
    <property type="molecule type" value="Genomic_DNA"/>
</dbReference>
<evidence type="ECO:0000256" key="2">
    <source>
        <dbReference type="SAM" id="Phobius"/>
    </source>
</evidence>
<keyword evidence="3" id="KW-0418">Kinase</keyword>
<dbReference type="OrthoDB" id="6364622at2759"/>
<keyword evidence="4" id="KW-1185">Reference proteome</keyword>
<keyword evidence="2" id="KW-0812">Transmembrane</keyword>
<proteinExistence type="predicted"/>
<feature type="transmembrane region" description="Helical" evidence="2">
    <location>
        <begin position="21"/>
        <end position="38"/>
    </location>
</feature>
<sequence>MGYAFRRRCLNDDEESSFKKMKNVVWIFYIYTLVFNLFDATYCITNKEELNVNLKLSNSSTHGTPHNHELDGEQISNDNDDFELEDNIDEASSEIVESQVPFPTNKPSEIESEVPVRKPRRKRRRRRKRPRTSTHTYEENINHPVVWNQEPLEPDYAEGYIRRRPIKRRRRPLQRRPLIEGGGIAEEENILPRRKLIRRPADPGNKVTYNNNEDIKRWEPITSTEEDKWKIVKTTTEITNTVSTVTPKSTTITTTTTNTPKTSTISPTLSTQKLTDDNSNTNHRDVGLLKKSNSSRADLVILHKRPINSNLPPTSAVIRRRLKPQNTTVEEITTIKPKITVIKEELPLSLLPPDFKITENAPPKESKNITDDYQFNDEALTKMMKEQPNNNKDEFKFKSDSIPKVKDEILSLLKTKTGSSLLSNVLNLRNMSLEELLQHRERGSSQRHQELIDTKEESIDVSADEPIVTENTNNFTNYLIETKRLAQKNKVTLQKEELNDLKQTNDKNKELTTQISTISTKLDEENRGSQYNDTTKKPTTKRTQEIQIDDIKSTIQVDEKTLDHEETNFSKPLINIEHLNNLKVEQEAEIGKIQLDTIFEEKKVFSFPTTTTYTTTNVKYQENEATSFISKPPKTRIVIETSEREPRLFDSMPDFSIKTTQRPLITPTIPSQVLFIQDTNHLDKYQSYSDKNKDIDEENNLEYRRFEMRKLPVAVKSAIIASAAILAIAVLGFFVLLISCRIRQKKRVIRKKSVFCQHNLHHDPDLRSSARSTSPVMDTNCQDQYYDGYGGRIDAHTTANRQYYLWRTLRKTFRYD</sequence>
<gene>
    <name evidence="3" type="ORF">FWK35_00000343</name>
</gene>
<reference evidence="3 4" key="1">
    <citation type="submission" date="2019-08" db="EMBL/GenBank/DDBJ databases">
        <title>Whole genome of Aphis craccivora.</title>
        <authorList>
            <person name="Voronova N.V."/>
            <person name="Shulinski R.S."/>
            <person name="Bandarenka Y.V."/>
            <person name="Zhorov D.G."/>
            <person name="Warner D."/>
        </authorList>
    </citation>
    <scope>NUCLEOTIDE SEQUENCE [LARGE SCALE GENOMIC DNA]</scope>
    <source>
        <strain evidence="3">180601</strain>
        <tissue evidence="3">Whole Body</tissue>
    </source>
</reference>
<keyword evidence="2" id="KW-0472">Membrane</keyword>
<dbReference type="Proteomes" id="UP000478052">
    <property type="component" value="Unassembled WGS sequence"/>
</dbReference>